<evidence type="ECO:0000256" key="6">
    <source>
        <dbReference type="ARBA" id="ARBA00022964"/>
    </source>
</evidence>
<keyword evidence="10 11" id="KW-0539">Nucleus</keyword>
<evidence type="ECO:0000256" key="9">
    <source>
        <dbReference type="ARBA" id="ARBA00023167"/>
    </source>
</evidence>
<evidence type="ECO:0000256" key="11">
    <source>
        <dbReference type="HAMAP-Rule" id="MF_03154"/>
    </source>
</evidence>
<evidence type="ECO:0000256" key="8">
    <source>
        <dbReference type="ARBA" id="ARBA00023004"/>
    </source>
</evidence>
<feature type="binding site" evidence="11">
    <location>
        <position position="55"/>
    </location>
    <ligand>
        <name>Ni(2+)</name>
        <dbReference type="ChEBI" id="CHEBI:49786"/>
        <note>for nickel-dependent acireductone dioxygenase activity</note>
    </ligand>
</feature>
<feature type="binding site" evidence="11">
    <location>
        <position position="53"/>
    </location>
    <ligand>
        <name>Fe(2+)</name>
        <dbReference type="ChEBI" id="CHEBI:29033"/>
        <note>for iron-dependent acireductone dioxygenase activity</note>
    </ligand>
</feature>
<reference evidence="13" key="1">
    <citation type="submission" date="2022-11" db="UniProtKB">
        <authorList>
            <consortium name="WormBaseParasite"/>
        </authorList>
    </citation>
    <scope>IDENTIFICATION</scope>
</reference>
<dbReference type="HAMAP" id="MF_03154">
    <property type="entry name" value="Salvage_MtnD_euk"/>
    <property type="match status" value="1"/>
</dbReference>
<protein>
    <recommendedName>
        <fullName evidence="11">Acireductone dioxygenase</fullName>
    </recommendedName>
    <alternativeName>
        <fullName evidence="11">Acireductone dioxygenase (Fe(2+)-requiring)</fullName>
        <shortName evidence="11">ARD'</shortName>
        <shortName evidence="11">Fe-ARD</shortName>
        <ecNumber evidence="11">1.13.11.54</ecNumber>
    </alternativeName>
    <alternativeName>
        <fullName evidence="11">Acireductone dioxygenase (Ni(2+)-requiring)</fullName>
        <shortName evidence="11">ARD</shortName>
        <shortName evidence="11">Ni-ARD</shortName>
        <ecNumber evidence="11">1.13.11.53</ecNumber>
    </alternativeName>
</protein>
<comment type="function">
    <text evidence="11">Catalyzes 2 different reactions between oxygen and the acireductone 1,2-dihydroxy-3-keto-5-methylthiopentene (DHK-MTPene) depending upon the metal bound in the active site. Fe-containing acireductone dioxygenase (Fe-ARD) produces formate and 2-keto-4-methylthiobutyrate (KMTB), the alpha-ketoacid precursor of methionine in the methionine recycle pathway. Ni-containing acireductone dioxygenase (Ni-ARD) produces methylthiopropionate, carbon monoxide and formate, and does not lie on the methionine recycle pathway.</text>
</comment>
<dbReference type="EC" id="1.13.11.53" evidence="11"/>
<dbReference type="WBParaSite" id="jg7915">
    <property type="protein sequence ID" value="jg7915"/>
    <property type="gene ID" value="jg7915"/>
</dbReference>
<keyword evidence="8 11" id="KW-0408">Iron</keyword>
<dbReference type="PANTHER" id="PTHR23418">
    <property type="entry name" value="ACIREDUCTONE DIOXYGENASE"/>
    <property type="match status" value="1"/>
</dbReference>
<dbReference type="Pfam" id="PF03079">
    <property type="entry name" value="ARD"/>
    <property type="match status" value="1"/>
</dbReference>
<keyword evidence="7 11" id="KW-0560">Oxidoreductase</keyword>
<comment type="pathway">
    <text evidence="11">Amino-acid biosynthesis; L-methionine biosynthesis via salvage pathway; L-methionine from S-methyl-5-thio-alpha-D-ribose 1-phosphate: step 5/6.</text>
</comment>
<keyword evidence="2 11" id="KW-0963">Cytoplasm</keyword>
<evidence type="ECO:0000256" key="1">
    <source>
        <dbReference type="ARBA" id="ARBA00000428"/>
    </source>
</evidence>
<dbReference type="GO" id="GO:0005634">
    <property type="term" value="C:nucleus"/>
    <property type="evidence" value="ECO:0007669"/>
    <property type="project" value="UniProtKB-SubCell"/>
</dbReference>
<dbReference type="GO" id="GO:0005737">
    <property type="term" value="C:cytoplasm"/>
    <property type="evidence" value="ECO:0007669"/>
    <property type="project" value="UniProtKB-SubCell"/>
</dbReference>
<dbReference type="GO" id="GO:0016151">
    <property type="term" value="F:nickel cation binding"/>
    <property type="evidence" value="ECO:0007669"/>
    <property type="project" value="UniProtKB-UniRule"/>
</dbReference>
<dbReference type="Gene3D" id="2.60.120.10">
    <property type="entry name" value="Jelly Rolls"/>
    <property type="match status" value="1"/>
</dbReference>
<evidence type="ECO:0000313" key="13">
    <source>
        <dbReference type="WBParaSite" id="jg7915"/>
    </source>
</evidence>
<keyword evidence="3 11" id="KW-0533">Nickel</keyword>
<feature type="binding site" evidence="11">
    <location>
        <position position="59"/>
    </location>
    <ligand>
        <name>Ni(2+)</name>
        <dbReference type="ChEBI" id="CHEBI:49786"/>
        <note>for nickel-dependent acireductone dioxygenase activity</note>
    </ligand>
</feature>
<feature type="binding site" evidence="11">
    <location>
        <position position="55"/>
    </location>
    <ligand>
        <name>Fe(2+)</name>
        <dbReference type="ChEBI" id="CHEBI:29033"/>
        <note>for iron-dependent acireductone dioxygenase activity</note>
    </ligand>
</feature>
<feature type="binding site" evidence="11">
    <location>
        <position position="98"/>
    </location>
    <ligand>
        <name>Fe(2+)</name>
        <dbReference type="ChEBI" id="CHEBI:29033"/>
        <note>for iron-dependent acireductone dioxygenase activity</note>
    </ligand>
</feature>
<evidence type="ECO:0000313" key="12">
    <source>
        <dbReference type="Proteomes" id="UP000887574"/>
    </source>
</evidence>
<evidence type="ECO:0000256" key="10">
    <source>
        <dbReference type="ARBA" id="ARBA00023242"/>
    </source>
</evidence>
<comment type="catalytic activity">
    <reaction evidence="11">
        <text>1,2-dihydroxy-5-(methylsulfanyl)pent-1-en-3-one + O2 = 3-(methylsulfanyl)propanoate + CO + formate + 2 H(+)</text>
        <dbReference type="Rhea" id="RHEA:14161"/>
        <dbReference type="ChEBI" id="CHEBI:15378"/>
        <dbReference type="ChEBI" id="CHEBI:15379"/>
        <dbReference type="ChEBI" id="CHEBI:15740"/>
        <dbReference type="ChEBI" id="CHEBI:17245"/>
        <dbReference type="ChEBI" id="CHEBI:49016"/>
        <dbReference type="ChEBI" id="CHEBI:49252"/>
        <dbReference type="EC" id="1.13.11.53"/>
    </reaction>
</comment>
<dbReference type="GO" id="GO:0010309">
    <property type="term" value="F:acireductone dioxygenase [iron(II)-requiring] activity"/>
    <property type="evidence" value="ECO:0007669"/>
    <property type="project" value="UniProtKB-UniRule"/>
</dbReference>
<sequence length="534" mass="61004">MPPRPPQFVSLNELQELGVLYRQIPVNNFENDSGQSQTLPQYDEKIKSFFEEHLHTDEEVRYIVDGAGYFDVRNAKEEWIRILCEPGDLIILPEGIYHRFTVAHNDYIRAVRLFKGEPVWTPYNRSATTDRMDQRLAYNPSSLNQHPFSQRKRVLIRGIAKITLLLDETKWVPVQKFDCIADFYFIYLKVNAKNSSPSCKVPSLQSFSLHNNSSVFHREWAVLEVRDPLALTRSVACLAISSGSHILWVTLSRTTCGWDVIMPQAHPSVSPSKPCLEWLWLSPACACHYAQLAGSPKLHGLENWVYGATRLHIKLPSRALESENITEDLLHQCSKLFSHHYGLWSHLGPRPGHTVLISSSRLRQNYLFDASTCSLVTAHSTNQDQLLGHAFICRFPYKQGTAVWITQLVVHSDVRALESAVNKKIEPKKLAEKASGLVQASRIDWFQKCKLSVDSTKSIIHADFFVDHTTVNNALDNQVDWKLGRIGDGDEFLLFVSMNINIGNNFQFQFLRRSRIVHNICRVFISAVMINSYD</sequence>
<keyword evidence="12" id="KW-1185">Reference proteome</keyword>
<keyword evidence="4 11" id="KW-0028">Amino-acid biosynthesis</keyword>
<dbReference type="CDD" id="cd02232">
    <property type="entry name" value="cupin_ARD"/>
    <property type="match status" value="1"/>
</dbReference>
<comment type="catalytic activity">
    <reaction evidence="1 11">
        <text>1,2-dihydroxy-5-(methylsulfanyl)pent-1-en-3-one + O2 = 4-methylsulfanyl-2-oxobutanoate + formate + 2 H(+)</text>
        <dbReference type="Rhea" id="RHEA:24504"/>
        <dbReference type="ChEBI" id="CHEBI:15378"/>
        <dbReference type="ChEBI" id="CHEBI:15379"/>
        <dbReference type="ChEBI" id="CHEBI:15740"/>
        <dbReference type="ChEBI" id="CHEBI:16723"/>
        <dbReference type="ChEBI" id="CHEBI:49252"/>
        <dbReference type="EC" id="1.13.11.54"/>
    </reaction>
</comment>
<feature type="binding site" evidence="11">
    <location>
        <position position="53"/>
    </location>
    <ligand>
        <name>Ni(2+)</name>
        <dbReference type="ChEBI" id="CHEBI:49786"/>
        <note>for nickel-dependent acireductone dioxygenase activity</note>
    </ligand>
</feature>
<proteinExistence type="inferred from homology"/>
<name>A0A915EP42_9BILA</name>
<dbReference type="InterPro" id="IPR004313">
    <property type="entry name" value="ARD"/>
</dbReference>
<dbReference type="SUPFAM" id="SSF51182">
    <property type="entry name" value="RmlC-like cupins"/>
    <property type="match status" value="1"/>
</dbReference>
<dbReference type="GO" id="GO:0019509">
    <property type="term" value="P:L-methionine salvage from methylthioadenosine"/>
    <property type="evidence" value="ECO:0007669"/>
    <property type="project" value="UniProtKB-UniRule"/>
</dbReference>
<dbReference type="GO" id="GO:0010308">
    <property type="term" value="F:acireductone dioxygenase (Ni2+-requiring) activity"/>
    <property type="evidence" value="ECO:0007669"/>
    <property type="project" value="UniProtKB-UniRule"/>
</dbReference>
<dbReference type="AlphaFoldDB" id="A0A915EP42"/>
<evidence type="ECO:0000256" key="7">
    <source>
        <dbReference type="ARBA" id="ARBA00023002"/>
    </source>
</evidence>
<dbReference type="InterPro" id="IPR011051">
    <property type="entry name" value="RmlC_Cupin_sf"/>
</dbReference>
<accession>A0A915EP42</accession>
<dbReference type="PANTHER" id="PTHR23418:SF0">
    <property type="entry name" value="ACIREDUCTONE DIOXYGENASE"/>
    <property type="match status" value="1"/>
</dbReference>
<comment type="cofactor">
    <cofactor evidence="11">
        <name>Fe(2+)</name>
        <dbReference type="ChEBI" id="CHEBI:29033"/>
    </cofactor>
    <cofactor evidence="11">
        <name>Ni(2+)</name>
        <dbReference type="ChEBI" id="CHEBI:49786"/>
    </cofactor>
    <text evidence="11">Binds either 1 Fe or Ni cation per monomer. Iron-binding promotes an acireductone dioxygenase reaction producing 2-keto-4-methylthiobutyrate, while nickel-binding promotes an acireductone dioxygenase reaction producing 3-(methylsulfanyl)propanoate.</text>
</comment>
<evidence type="ECO:0000256" key="2">
    <source>
        <dbReference type="ARBA" id="ARBA00022490"/>
    </source>
</evidence>
<dbReference type="InterPro" id="IPR014710">
    <property type="entry name" value="RmlC-like_jellyroll"/>
</dbReference>
<dbReference type="InterPro" id="IPR027496">
    <property type="entry name" value="ARD_euk"/>
</dbReference>
<dbReference type="Proteomes" id="UP000887574">
    <property type="component" value="Unplaced"/>
</dbReference>
<organism evidence="12 13">
    <name type="scientific">Ditylenchus dipsaci</name>
    <dbReference type="NCBI Taxonomy" id="166011"/>
    <lineage>
        <taxon>Eukaryota</taxon>
        <taxon>Metazoa</taxon>
        <taxon>Ecdysozoa</taxon>
        <taxon>Nematoda</taxon>
        <taxon>Chromadorea</taxon>
        <taxon>Rhabditida</taxon>
        <taxon>Tylenchina</taxon>
        <taxon>Tylenchomorpha</taxon>
        <taxon>Sphaerularioidea</taxon>
        <taxon>Anguinidae</taxon>
        <taxon>Anguininae</taxon>
        <taxon>Ditylenchus</taxon>
    </lineage>
</organism>
<dbReference type="EC" id="1.13.11.54" evidence="11"/>
<dbReference type="GO" id="GO:0005506">
    <property type="term" value="F:iron ion binding"/>
    <property type="evidence" value="ECO:0007669"/>
    <property type="project" value="UniProtKB-UniRule"/>
</dbReference>
<feature type="binding site" evidence="11">
    <location>
        <position position="98"/>
    </location>
    <ligand>
        <name>Ni(2+)</name>
        <dbReference type="ChEBI" id="CHEBI:49786"/>
        <note>for nickel-dependent acireductone dioxygenase activity</note>
    </ligand>
</feature>
<keyword evidence="9 11" id="KW-0486">Methionine biosynthesis</keyword>
<evidence type="ECO:0000256" key="4">
    <source>
        <dbReference type="ARBA" id="ARBA00022605"/>
    </source>
</evidence>
<comment type="similarity">
    <text evidence="11">Belongs to the acireductone dioxygenase (ARD) family.</text>
</comment>
<evidence type="ECO:0000256" key="5">
    <source>
        <dbReference type="ARBA" id="ARBA00022723"/>
    </source>
</evidence>
<keyword evidence="5 11" id="KW-0479">Metal-binding</keyword>
<keyword evidence="6 11" id="KW-0223">Dioxygenase</keyword>
<evidence type="ECO:0000256" key="3">
    <source>
        <dbReference type="ARBA" id="ARBA00022596"/>
    </source>
</evidence>
<comment type="subcellular location">
    <subcellularLocation>
        <location evidence="11">Cytoplasm</location>
    </subcellularLocation>
    <subcellularLocation>
        <location evidence="11">Nucleus</location>
    </subcellularLocation>
</comment>
<feature type="binding site" evidence="11">
    <location>
        <position position="59"/>
    </location>
    <ligand>
        <name>Fe(2+)</name>
        <dbReference type="ChEBI" id="CHEBI:29033"/>
        <note>for iron-dependent acireductone dioxygenase activity</note>
    </ligand>
</feature>